<dbReference type="AlphaFoldDB" id="A0AB33U847"/>
<proteinExistence type="predicted"/>
<protein>
    <submittedName>
        <fullName evidence="5">Transcriptional regulator</fullName>
    </submittedName>
</protein>
<keyword evidence="1" id="KW-0805">Transcription regulation</keyword>
<dbReference type="Gene3D" id="1.10.10.10">
    <property type="entry name" value="Winged helix-like DNA-binding domain superfamily/Winged helix DNA-binding domain"/>
    <property type="match status" value="1"/>
</dbReference>
<feature type="domain" description="HTH hxlR-type" evidence="4">
    <location>
        <begin position="34"/>
        <end position="132"/>
    </location>
</feature>
<reference evidence="5 6" key="1">
    <citation type="submission" date="2016-02" db="EMBL/GenBank/DDBJ databases">
        <authorList>
            <consortium name="Pathogen Informatics"/>
        </authorList>
    </citation>
    <scope>NUCLEOTIDE SEQUENCE [LARGE SCALE GENOMIC DNA]</scope>
    <source>
        <strain evidence="5 6">SS985</strain>
    </source>
</reference>
<comment type="caution">
    <text evidence="5">The sequence shown here is derived from an EMBL/GenBank/DDBJ whole genome shotgun (WGS) entry which is preliminary data.</text>
</comment>
<organism evidence="5 6">
    <name type="scientific">Streptococcus suis</name>
    <dbReference type="NCBI Taxonomy" id="1307"/>
    <lineage>
        <taxon>Bacteria</taxon>
        <taxon>Bacillati</taxon>
        <taxon>Bacillota</taxon>
        <taxon>Bacilli</taxon>
        <taxon>Lactobacillales</taxon>
        <taxon>Streptococcaceae</taxon>
        <taxon>Streptococcus</taxon>
    </lineage>
</organism>
<dbReference type="EMBL" id="FILR01000005">
    <property type="protein sequence ID" value="CYX40002.1"/>
    <property type="molecule type" value="Genomic_DNA"/>
</dbReference>
<dbReference type="Pfam" id="PF01638">
    <property type="entry name" value="HxlR"/>
    <property type="match status" value="1"/>
</dbReference>
<evidence type="ECO:0000313" key="5">
    <source>
        <dbReference type="EMBL" id="CYX40002.1"/>
    </source>
</evidence>
<sequence>MQVGTFAFVGIKSETIVINKGEFFLKKVSEYGICPFATTQKVLTGKWGLVIIYQLSTGTKRFNELQRLIPGITQTMLTRHLRQLEEDRIISRTVYAEVPPRVEYSLTEMGEKFRSVLDAVETWGLEYIETLA</sequence>
<dbReference type="PROSITE" id="PS51118">
    <property type="entry name" value="HTH_HXLR"/>
    <property type="match status" value="1"/>
</dbReference>
<dbReference type="InterPro" id="IPR036390">
    <property type="entry name" value="WH_DNA-bd_sf"/>
</dbReference>
<name>A0AB33U847_STRSU</name>
<dbReference type="Proteomes" id="UP000071601">
    <property type="component" value="Unassembled WGS sequence"/>
</dbReference>
<dbReference type="GO" id="GO:0003677">
    <property type="term" value="F:DNA binding"/>
    <property type="evidence" value="ECO:0007669"/>
    <property type="project" value="UniProtKB-KW"/>
</dbReference>
<evidence type="ECO:0000256" key="3">
    <source>
        <dbReference type="ARBA" id="ARBA00023163"/>
    </source>
</evidence>
<evidence type="ECO:0000259" key="4">
    <source>
        <dbReference type="PROSITE" id="PS51118"/>
    </source>
</evidence>
<dbReference type="PANTHER" id="PTHR33204:SF29">
    <property type="entry name" value="TRANSCRIPTIONAL REGULATOR"/>
    <property type="match status" value="1"/>
</dbReference>
<dbReference type="PANTHER" id="PTHR33204">
    <property type="entry name" value="TRANSCRIPTIONAL REGULATOR, MARR FAMILY"/>
    <property type="match status" value="1"/>
</dbReference>
<dbReference type="CDD" id="cd00090">
    <property type="entry name" value="HTH_ARSR"/>
    <property type="match status" value="1"/>
</dbReference>
<dbReference type="SUPFAM" id="SSF46785">
    <property type="entry name" value="Winged helix' DNA-binding domain"/>
    <property type="match status" value="1"/>
</dbReference>
<gene>
    <name evidence="5" type="primary">ytcD</name>
    <name evidence="5" type="ORF">ERS132525_00749</name>
</gene>
<evidence type="ECO:0000256" key="1">
    <source>
        <dbReference type="ARBA" id="ARBA00023015"/>
    </source>
</evidence>
<evidence type="ECO:0000256" key="2">
    <source>
        <dbReference type="ARBA" id="ARBA00023125"/>
    </source>
</evidence>
<keyword evidence="3" id="KW-0804">Transcription</keyword>
<keyword evidence="2" id="KW-0238">DNA-binding</keyword>
<dbReference type="InterPro" id="IPR036388">
    <property type="entry name" value="WH-like_DNA-bd_sf"/>
</dbReference>
<accession>A0AB33U847</accession>
<dbReference type="InterPro" id="IPR011991">
    <property type="entry name" value="ArsR-like_HTH"/>
</dbReference>
<evidence type="ECO:0000313" key="6">
    <source>
        <dbReference type="Proteomes" id="UP000071601"/>
    </source>
</evidence>
<dbReference type="InterPro" id="IPR002577">
    <property type="entry name" value="HTH_HxlR"/>
</dbReference>